<protein>
    <submittedName>
        <fullName evidence="2">Uncharacterized protein</fullName>
    </submittedName>
</protein>
<gene>
    <name evidence="2" type="ORF">DGUA_6G016103</name>
</gene>
<evidence type="ECO:0000313" key="2">
    <source>
        <dbReference type="EMBL" id="SPP83649.1"/>
    </source>
</evidence>
<evidence type="ECO:0000313" key="3">
    <source>
        <dbReference type="Proteomes" id="UP000268350"/>
    </source>
</evidence>
<feature type="coiled-coil region" evidence="1">
    <location>
        <begin position="68"/>
        <end position="102"/>
    </location>
</feature>
<dbReference type="OMA" id="KIIDYHN"/>
<name>A0A3B0KBY0_DROGU</name>
<dbReference type="OrthoDB" id="7862278at2759"/>
<dbReference type="Proteomes" id="UP000268350">
    <property type="component" value="Unassembled WGS sequence"/>
</dbReference>
<proteinExistence type="predicted"/>
<dbReference type="AlphaFoldDB" id="A0A3B0KBY0"/>
<reference evidence="3" key="1">
    <citation type="submission" date="2018-01" db="EMBL/GenBank/DDBJ databases">
        <authorList>
            <person name="Alioto T."/>
            <person name="Alioto T."/>
        </authorList>
    </citation>
    <scope>NUCLEOTIDE SEQUENCE [LARGE SCALE GENOMIC DNA]</scope>
</reference>
<sequence>MAEPNMSVPTSFLYLDWMSEILMQDTKEMATEFTRKAEYLKEQEAKVLENAKQLIQIDQFVDDMKACTLKLEMDLNENEQSLAEAEKEATKLERSCSTLSNICRTEPLTPHTYLDLLKLIESTKKMSEKCNSLTEDFEEFGKEAAERLAPANMIGKLIDTHNNVLTSFEKQIEDLAGKVSLIANEYEDITEILSISSLSTTCTCEMAKEVLAKDFCNDYILRNNR</sequence>
<keyword evidence="3" id="KW-1185">Reference proteome</keyword>
<organism evidence="2 3">
    <name type="scientific">Drosophila guanche</name>
    <name type="common">Fruit fly</name>
    <dbReference type="NCBI Taxonomy" id="7266"/>
    <lineage>
        <taxon>Eukaryota</taxon>
        <taxon>Metazoa</taxon>
        <taxon>Ecdysozoa</taxon>
        <taxon>Arthropoda</taxon>
        <taxon>Hexapoda</taxon>
        <taxon>Insecta</taxon>
        <taxon>Pterygota</taxon>
        <taxon>Neoptera</taxon>
        <taxon>Endopterygota</taxon>
        <taxon>Diptera</taxon>
        <taxon>Brachycera</taxon>
        <taxon>Muscomorpha</taxon>
        <taxon>Ephydroidea</taxon>
        <taxon>Drosophilidae</taxon>
        <taxon>Drosophila</taxon>
        <taxon>Sophophora</taxon>
    </lineage>
</organism>
<accession>A0A3B0KBY0</accession>
<evidence type="ECO:0000256" key="1">
    <source>
        <dbReference type="SAM" id="Coils"/>
    </source>
</evidence>
<dbReference type="EMBL" id="OUUW01000008">
    <property type="protein sequence ID" value="SPP83649.1"/>
    <property type="molecule type" value="Genomic_DNA"/>
</dbReference>
<dbReference type="STRING" id="7266.A0A3B0KBY0"/>
<keyword evidence="1" id="KW-0175">Coiled coil</keyword>